<accession>A0A3Q9FXM2</accession>
<dbReference type="EMBL" id="CP034587">
    <property type="protein sequence ID" value="AZQ72708.1"/>
    <property type="molecule type" value="Genomic_DNA"/>
</dbReference>
<evidence type="ECO:0008006" key="4">
    <source>
        <dbReference type="Google" id="ProtNLM"/>
    </source>
</evidence>
<organism evidence="2 3">
    <name type="scientific">Streptomyces luteoverticillatus</name>
    <name type="common">Streptoverticillium luteoverticillatus</name>
    <dbReference type="NCBI Taxonomy" id="66425"/>
    <lineage>
        <taxon>Bacteria</taxon>
        <taxon>Bacillati</taxon>
        <taxon>Actinomycetota</taxon>
        <taxon>Actinomycetes</taxon>
        <taxon>Kitasatosporales</taxon>
        <taxon>Streptomycetaceae</taxon>
        <taxon>Streptomyces</taxon>
    </lineage>
</organism>
<reference evidence="2 3" key="1">
    <citation type="submission" date="2018-12" db="EMBL/GenBank/DDBJ databases">
        <title>The whole draft genome of Streptomyce luteoverticillatus CGMCC 15060.</title>
        <authorList>
            <person name="Feng Z."/>
            <person name="Chen G."/>
            <person name="Zhang J."/>
            <person name="Zhu H."/>
            <person name="Yu X."/>
            <person name="Zhang W."/>
            <person name="Zhang X."/>
        </authorList>
    </citation>
    <scope>NUCLEOTIDE SEQUENCE [LARGE SCALE GENOMIC DNA]</scope>
    <source>
        <strain evidence="2 3">CGMCC 15060</strain>
    </source>
</reference>
<keyword evidence="3" id="KW-1185">Reference proteome</keyword>
<evidence type="ECO:0000313" key="3">
    <source>
        <dbReference type="Proteomes" id="UP000267900"/>
    </source>
</evidence>
<dbReference type="AlphaFoldDB" id="A0A3Q9FXM2"/>
<proteinExistence type="predicted"/>
<gene>
    <name evidence="2" type="ORF">EKH77_17095</name>
</gene>
<name>A0A3Q9FXM2_STRLT</name>
<feature type="region of interest" description="Disordered" evidence="1">
    <location>
        <begin position="1"/>
        <end position="21"/>
    </location>
</feature>
<evidence type="ECO:0000256" key="1">
    <source>
        <dbReference type="SAM" id="MobiDB-lite"/>
    </source>
</evidence>
<dbReference type="OrthoDB" id="4272633at2"/>
<evidence type="ECO:0000313" key="2">
    <source>
        <dbReference type="EMBL" id="AZQ72708.1"/>
    </source>
</evidence>
<protein>
    <recommendedName>
        <fullName evidence="4">Molecular chaperone DnaJ</fullName>
    </recommendedName>
</protein>
<sequence>MIDVATRKSSRGKTTKKPCPVCSEGRVSETFKVGGRKKLDSPDRQEALCLTCMGSGEATD</sequence>
<dbReference type="Proteomes" id="UP000267900">
    <property type="component" value="Chromosome"/>
</dbReference>